<dbReference type="Proteomes" id="UP000570166">
    <property type="component" value="Unassembled WGS sequence"/>
</dbReference>
<dbReference type="PANTHER" id="PTHR30055:SF234">
    <property type="entry name" value="HTH-TYPE TRANSCRIPTIONAL REGULATOR BETI"/>
    <property type="match status" value="1"/>
</dbReference>
<evidence type="ECO:0000256" key="3">
    <source>
        <dbReference type="ARBA" id="ARBA00023163"/>
    </source>
</evidence>
<feature type="domain" description="HTH tetR-type" evidence="6">
    <location>
        <begin position="24"/>
        <end position="85"/>
    </location>
</feature>
<feature type="DNA-binding region" description="H-T-H motif" evidence="4">
    <location>
        <begin position="48"/>
        <end position="67"/>
    </location>
</feature>
<dbReference type="PROSITE" id="PS50977">
    <property type="entry name" value="HTH_TETR_2"/>
    <property type="match status" value="1"/>
</dbReference>
<accession>A0A838L3H7</accession>
<evidence type="ECO:0000256" key="4">
    <source>
        <dbReference type="PROSITE-ProRule" id="PRU00335"/>
    </source>
</evidence>
<dbReference type="RefSeq" id="WP_160365562.1">
    <property type="nucleotide sequence ID" value="NZ_JACEIB010000004.1"/>
</dbReference>
<evidence type="ECO:0000256" key="1">
    <source>
        <dbReference type="ARBA" id="ARBA00023015"/>
    </source>
</evidence>
<keyword evidence="8" id="KW-1185">Reference proteome</keyword>
<comment type="caution">
    <text evidence="7">The sequence shown here is derived from an EMBL/GenBank/DDBJ whole genome shotgun (WGS) entry which is preliminary data.</text>
</comment>
<dbReference type="InterPro" id="IPR009057">
    <property type="entry name" value="Homeodomain-like_sf"/>
</dbReference>
<keyword evidence="3" id="KW-0804">Transcription</keyword>
<feature type="region of interest" description="Disordered" evidence="5">
    <location>
        <begin position="1"/>
        <end position="23"/>
    </location>
</feature>
<evidence type="ECO:0000256" key="5">
    <source>
        <dbReference type="SAM" id="MobiDB-lite"/>
    </source>
</evidence>
<keyword evidence="2 4" id="KW-0238">DNA-binding</keyword>
<dbReference type="InterPro" id="IPR001647">
    <property type="entry name" value="HTH_TetR"/>
</dbReference>
<dbReference type="AlphaFoldDB" id="A0A838L3H7"/>
<dbReference type="Pfam" id="PF00440">
    <property type="entry name" value="TetR_N"/>
    <property type="match status" value="1"/>
</dbReference>
<evidence type="ECO:0000256" key="2">
    <source>
        <dbReference type="ARBA" id="ARBA00023125"/>
    </source>
</evidence>
<reference evidence="7 8" key="1">
    <citation type="submission" date="2020-07" db="EMBL/GenBank/DDBJ databases">
        <authorList>
            <person name="Sun Q."/>
        </authorList>
    </citation>
    <scope>NUCLEOTIDE SEQUENCE [LARGE SCALE GENOMIC DNA]</scope>
    <source>
        <strain evidence="7 8">CGMCC 1.13654</strain>
    </source>
</reference>
<dbReference type="GO" id="GO:0003700">
    <property type="term" value="F:DNA-binding transcription factor activity"/>
    <property type="evidence" value="ECO:0007669"/>
    <property type="project" value="TreeGrafter"/>
</dbReference>
<dbReference type="EMBL" id="JACEIB010000004">
    <property type="protein sequence ID" value="MBA2933951.1"/>
    <property type="molecule type" value="Genomic_DNA"/>
</dbReference>
<organism evidence="7 8">
    <name type="scientific">Sphingomonas chungangi</name>
    <dbReference type="NCBI Taxonomy" id="2683589"/>
    <lineage>
        <taxon>Bacteria</taxon>
        <taxon>Pseudomonadati</taxon>
        <taxon>Pseudomonadota</taxon>
        <taxon>Alphaproteobacteria</taxon>
        <taxon>Sphingomonadales</taxon>
        <taxon>Sphingomonadaceae</taxon>
        <taxon>Sphingomonas</taxon>
    </lineage>
</organism>
<dbReference type="SUPFAM" id="SSF46689">
    <property type="entry name" value="Homeodomain-like"/>
    <property type="match status" value="1"/>
</dbReference>
<dbReference type="Gene3D" id="1.10.357.10">
    <property type="entry name" value="Tetracycline Repressor, domain 2"/>
    <property type="match status" value="1"/>
</dbReference>
<dbReference type="InterPro" id="IPR050109">
    <property type="entry name" value="HTH-type_TetR-like_transc_reg"/>
</dbReference>
<proteinExistence type="predicted"/>
<protein>
    <submittedName>
        <fullName evidence="7">TetR/AcrR family transcriptional regulator</fullName>
    </submittedName>
</protein>
<sequence>MSPPPDSITDHESEIGNVRRGRPVSPPHELLAAADDLFAKADAPARITMDSIAASAGVGKATLFRAFGNRDGLLDALWALKLAPVVEAVEAEAGLVRRQSDPLERAITFLDALLRFKLGHRHLIRAREISPGLLQSPRYQWMHAVLCEAIGQAAPDASSARCVHAAHTLLAGLHIDLIEEMLTSGLTIETLTQAQADHVRAVITGLRSS</sequence>
<dbReference type="PANTHER" id="PTHR30055">
    <property type="entry name" value="HTH-TYPE TRANSCRIPTIONAL REGULATOR RUTR"/>
    <property type="match status" value="1"/>
</dbReference>
<dbReference type="GO" id="GO:0000976">
    <property type="term" value="F:transcription cis-regulatory region binding"/>
    <property type="evidence" value="ECO:0007669"/>
    <property type="project" value="TreeGrafter"/>
</dbReference>
<evidence type="ECO:0000313" key="7">
    <source>
        <dbReference type="EMBL" id="MBA2933951.1"/>
    </source>
</evidence>
<name>A0A838L3H7_9SPHN</name>
<gene>
    <name evidence="7" type="ORF">HZF05_07540</name>
</gene>
<keyword evidence="1" id="KW-0805">Transcription regulation</keyword>
<evidence type="ECO:0000313" key="8">
    <source>
        <dbReference type="Proteomes" id="UP000570166"/>
    </source>
</evidence>
<evidence type="ECO:0000259" key="6">
    <source>
        <dbReference type="PROSITE" id="PS50977"/>
    </source>
</evidence>